<sequence length="158" mass="18149">MKEASLFGKWNDLKVTSHFVKSIGSLFKSGSRSYRIIEKGFVSIIGKGDRADFLKDIRVDGKPVSEAFLRCFAGPKWEWRIPTGRPPFDWENDQWQIFSTILECIPVRSHISDSIAWNAKSDGMFSVKSLKQPIECTRIPPLLVWKGICPPKMELFLW</sequence>
<dbReference type="Proteomes" id="UP001280121">
    <property type="component" value="Unassembled WGS sequence"/>
</dbReference>
<reference evidence="1" key="1">
    <citation type="journal article" date="2023" name="Plant J.">
        <title>Genome sequences and population genomics provide insights into the demographic history, inbreeding, and mutation load of two 'living fossil' tree species of Dipteronia.</title>
        <authorList>
            <person name="Feng Y."/>
            <person name="Comes H.P."/>
            <person name="Chen J."/>
            <person name="Zhu S."/>
            <person name="Lu R."/>
            <person name="Zhang X."/>
            <person name="Li P."/>
            <person name="Qiu J."/>
            <person name="Olsen K.M."/>
            <person name="Qiu Y."/>
        </authorList>
    </citation>
    <scope>NUCLEOTIDE SEQUENCE</scope>
    <source>
        <strain evidence="1">KIB01</strain>
    </source>
</reference>
<gene>
    <name evidence="1" type="ORF">Ddye_014358</name>
</gene>
<evidence type="ECO:0000313" key="1">
    <source>
        <dbReference type="EMBL" id="KAK2654502.1"/>
    </source>
</evidence>
<evidence type="ECO:0008006" key="3">
    <source>
        <dbReference type="Google" id="ProtNLM"/>
    </source>
</evidence>
<accession>A0AAD9X850</accession>
<comment type="caution">
    <text evidence="1">The sequence shown here is derived from an EMBL/GenBank/DDBJ whole genome shotgun (WGS) entry which is preliminary data.</text>
</comment>
<dbReference type="AlphaFoldDB" id="A0AAD9X850"/>
<name>A0AAD9X850_9ROSI</name>
<evidence type="ECO:0000313" key="2">
    <source>
        <dbReference type="Proteomes" id="UP001280121"/>
    </source>
</evidence>
<dbReference type="EMBL" id="JANJYI010000004">
    <property type="protein sequence ID" value="KAK2654502.1"/>
    <property type="molecule type" value="Genomic_DNA"/>
</dbReference>
<keyword evidence="2" id="KW-1185">Reference proteome</keyword>
<proteinExistence type="predicted"/>
<protein>
    <recommendedName>
        <fullName evidence="3">Reverse transcriptase zinc-binding domain-containing protein</fullName>
    </recommendedName>
</protein>
<organism evidence="1 2">
    <name type="scientific">Dipteronia dyeriana</name>
    <dbReference type="NCBI Taxonomy" id="168575"/>
    <lineage>
        <taxon>Eukaryota</taxon>
        <taxon>Viridiplantae</taxon>
        <taxon>Streptophyta</taxon>
        <taxon>Embryophyta</taxon>
        <taxon>Tracheophyta</taxon>
        <taxon>Spermatophyta</taxon>
        <taxon>Magnoliopsida</taxon>
        <taxon>eudicotyledons</taxon>
        <taxon>Gunneridae</taxon>
        <taxon>Pentapetalae</taxon>
        <taxon>rosids</taxon>
        <taxon>malvids</taxon>
        <taxon>Sapindales</taxon>
        <taxon>Sapindaceae</taxon>
        <taxon>Hippocastanoideae</taxon>
        <taxon>Acereae</taxon>
        <taxon>Dipteronia</taxon>
    </lineage>
</organism>